<keyword evidence="3" id="KW-1185">Reference proteome</keyword>
<dbReference type="InterPro" id="IPR003226">
    <property type="entry name" value="MYG1_exonuclease"/>
</dbReference>
<evidence type="ECO:0000256" key="1">
    <source>
        <dbReference type="ARBA" id="ARBA00010105"/>
    </source>
</evidence>
<organism evidence="2 3">
    <name type="scientific">Ogataea philodendri</name>
    <dbReference type="NCBI Taxonomy" id="1378263"/>
    <lineage>
        <taxon>Eukaryota</taxon>
        <taxon>Fungi</taxon>
        <taxon>Dikarya</taxon>
        <taxon>Ascomycota</taxon>
        <taxon>Saccharomycotina</taxon>
        <taxon>Pichiomycetes</taxon>
        <taxon>Pichiales</taxon>
        <taxon>Pichiaceae</taxon>
        <taxon>Ogataea</taxon>
    </lineage>
</organism>
<comment type="caution">
    <text evidence="2">The sequence shown here is derived from an EMBL/GenBank/DDBJ whole genome shotgun (WGS) entry which is preliminary data.</text>
</comment>
<dbReference type="Proteomes" id="UP000769157">
    <property type="component" value="Unassembled WGS sequence"/>
</dbReference>
<evidence type="ECO:0000313" key="3">
    <source>
        <dbReference type="Proteomes" id="UP000769157"/>
    </source>
</evidence>
<reference evidence="2" key="2">
    <citation type="submission" date="2021-01" db="EMBL/GenBank/DDBJ databases">
        <authorList>
            <person name="Schikora-Tamarit M.A."/>
        </authorList>
    </citation>
    <scope>NUCLEOTIDE SEQUENCE</scope>
    <source>
        <strain evidence="2">CBS6075</strain>
    </source>
</reference>
<name>A0A9P8T274_9ASCO</name>
<comment type="similarity">
    <text evidence="1">Belongs to the MYG1 family.</text>
</comment>
<dbReference type="GO" id="GO:0005737">
    <property type="term" value="C:cytoplasm"/>
    <property type="evidence" value="ECO:0007669"/>
    <property type="project" value="TreeGrafter"/>
</dbReference>
<dbReference type="GeneID" id="70237285"/>
<proteinExistence type="inferred from homology"/>
<dbReference type="OrthoDB" id="10265310at2759"/>
<sequence>MSKKLKMSPLKICTHSGTFHADESLAVYMLRTLKQFKDSDLIRSRKEADWDASDIVVDVSGKYDGKKYFDHHQRDFSDVFGPGFKTKLSSAGLVYKHYGKQIIKENLEIDNDKEIDFLYDRVYKDFIEAVDANDNGINKYDDQDQLKPNFRDRNFQLSSVVSNLNPSWIIDPTDADFDKAFEKASEIMGFAFMNYLEYMGKSFLPAKQYVEAAIGSRHEVDPSGKIIVLDRFVPWKEHLYNLEKELGIEGEILYVLFADSSSAWRIACVPVSASSFDSRQKLPEPWRGVRDDALSELTGVPGCIFVHAAGFIGGAKSKEAVVKLAQMAL</sequence>
<dbReference type="GO" id="GO:0005634">
    <property type="term" value="C:nucleus"/>
    <property type="evidence" value="ECO:0007669"/>
    <property type="project" value="TreeGrafter"/>
</dbReference>
<gene>
    <name evidence="2" type="ORF">OGAPHI_005321</name>
</gene>
<dbReference type="Pfam" id="PF03690">
    <property type="entry name" value="MYG1_exonuc"/>
    <property type="match status" value="1"/>
</dbReference>
<dbReference type="PANTHER" id="PTHR11215:SF1">
    <property type="entry name" value="MYG1 EXONUCLEASE"/>
    <property type="match status" value="1"/>
</dbReference>
<dbReference type="PANTHER" id="PTHR11215">
    <property type="entry name" value="METAL DEPENDENT HYDROLASE - RELATED"/>
    <property type="match status" value="1"/>
</dbReference>
<protein>
    <submittedName>
        <fullName evidence="2">Uncharacterized protein</fullName>
    </submittedName>
</protein>
<reference evidence="2" key="1">
    <citation type="journal article" date="2021" name="Open Biol.">
        <title>Shared evolutionary footprints suggest mitochondrial oxidative damage underlies multiple complex I losses in fungi.</title>
        <authorList>
            <person name="Schikora-Tamarit M.A."/>
            <person name="Marcet-Houben M."/>
            <person name="Nosek J."/>
            <person name="Gabaldon T."/>
        </authorList>
    </citation>
    <scope>NUCLEOTIDE SEQUENCE</scope>
    <source>
        <strain evidence="2">CBS6075</strain>
    </source>
</reference>
<dbReference type="RefSeq" id="XP_046059754.1">
    <property type="nucleotide sequence ID" value="XM_046206493.1"/>
</dbReference>
<dbReference type="AlphaFoldDB" id="A0A9P8T274"/>
<evidence type="ECO:0000313" key="2">
    <source>
        <dbReference type="EMBL" id="KAH3663331.1"/>
    </source>
</evidence>
<dbReference type="EMBL" id="JAEUBE010000375">
    <property type="protein sequence ID" value="KAH3663331.1"/>
    <property type="molecule type" value="Genomic_DNA"/>
</dbReference>
<accession>A0A9P8T274</accession>